<dbReference type="OrthoDB" id="5984724at2759"/>
<dbReference type="AlphaFoldDB" id="A0A8S3XA40"/>
<dbReference type="InterPro" id="IPR000477">
    <property type="entry name" value="RT_dom"/>
</dbReference>
<accession>A0A8S3XA40</accession>
<feature type="domain" description="Peptidase A2" evidence="1">
    <location>
        <begin position="459"/>
        <end position="539"/>
    </location>
</feature>
<protein>
    <submittedName>
        <fullName evidence="2">(apollo) hypothetical protein</fullName>
    </submittedName>
</protein>
<proteinExistence type="predicted"/>
<comment type="caution">
    <text evidence="2">The sequence shown here is derived from an EMBL/GenBank/DDBJ whole genome shotgun (WGS) entry which is preliminary data.</text>
</comment>
<dbReference type="InterPro" id="IPR005312">
    <property type="entry name" value="DUF1759"/>
</dbReference>
<dbReference type="EMBL" id="CAJQZP010000987">
    <property type="protein sequence ID" value="CAG5007379.1"/>
    <property type="molecule type" value="Genomic_DNA"/>
</dbReference>
<evidence type="ECO:0000259" key="1">
    <source>
        <dbReference type="PROSITE" id="PS50175"/>
    </source>
</evidence>
<dbReference type="InterPro" id="IPR001995">
    <property type="entry name" value="Peptidase_A2_cat"/>
</dbReference>
<dbReference type="PANTHER" id="PTHR47331">
    <property type="entry name" value="PHD-TYPE DOMAIN-CONTAINING PROTEIN"/>
    <property type="match status" value="1"/>
</dbReference>
<reference evidence="2" key="1">
    <citation type="submission" date="2021-04" db="EMBL/GenBank/DDBJ databases">
        <authorList>
            <person name="Tunstrom K."/>
        </authorList>
    </citation>
    <scope>NUCLEOTIDE SEQUENCE</scope>
</reference>
<evidence type="ECO:0000313" key="2">
    <source>
        <dbReference type="EMBL" id="CAG5007379.1"/>
    </source>
</evidence>
<dbReference type="GO" id="GO:0004190">
    <property type="term" value="F:aspartic-type endopeptidase activity"/>
    <property type="evidence" value="ECO:0007669"/>
    <property type="project" value="InterPro"/>
</dbReference>
<dbReference type="GO" id="GO:0006508">
    <property type="term" value="P:proteolysis"/>
    <property type="evidence" value="ECO:0007669"/>
    <property type="project" value="InterPro"/>
</dbReference>
<dbReference type="Pfam" id="PF00078">
    <property type="entry name" value="RVT_1"/>
    <property type="match status" value="1"/>
</dbReference>
<dbReference type="Proteomes" id="UP000691718">
    <property type="component" value="Unassembled WGS sequence"/>
</dbReference>
<gene>
    <name evidence="2" type="ORF">PAPOLLO_LOCUS14923</name>
</gene>
<dbReference type="PROSITE" id="PS50175">
    <property type="entry name" value="ASP_PROT_RETROV"/>
    <property type="match status" value="1"/>
</dbReference>
<dbReference type="PANTHER" id="PTHR47331:SF5">
    <property type="entry name" value="RIBONUCLEASE H"/>
    <property type="match status" value="1"/>
</dbReference>
<dbReference type="Pfam" id="PF03564">
    <property type="entry name" value="DUF1759"/>
    <property type="match status" value="1"/>
</dbReference>
<name>A0A8S3XA40_PARAO</name>
<keyword evidence="3" id="KW-1185">Reference proteome</keyword>
<sequence>MSLQTLIKIQEDIYNRLSKAKSNFKKSPKDRITKQYVETRLENIQELWSQFTSTHILIIKDDSMDLNSTSYVRNDVYDKTETIYLDLKCELKTILSSLEGDIHQQPNKSISNELGINNMGVKLPKIVVPTFSGKYTEWPTFRDLFISLIDKNSSLAKVQKLHYLKSYLTGEAEQLLRHIPISECNYDKCWSQLETRYNNKKYLSHCILKRLLGQKNIQTESSEALKELMDTTSDCLGALSNLGIDISSWDIIIIHILTLKLDANTRKDWEINVTSNVDSDKLPTFAQFKEFLTGRYRAFEFLEPDPTHKVTKNNFNINKSLHVMITIMLCQFCKEEHKLGFCKQFSKQDIDTRRKFVQDNNLCFNCLGQNHSARYCRNAITCRICKRRHHSLLHPKNTDESVHHTEVQAHDDMDAEISYEAVEEQGDMVACFSKGHASQVLLATALVTALFKNGAEFTVRALLDQGSQASFVTEKIVQYLGLKKQPTKGIISGVGGDNNLISKSMVYIKIQSKYDPTVEFVVKAYVLKSITSLLPARKITELKWVEINNIPLADPQYHTPHKVDMLLGAEVYSKILQDGVKRDPGGTIIAQKTSLGWILSGAIRSSDVGTSHLKILHIHMNEDQVLRKFWELEAEPNNNKKIPTKEESWCEDLFRQTTTRNADGRYVVRLPFRNDDPDCQYGQSRDIALQRFKYLEAKLNKNIKLKNEYVNVINEYIKLGHMERVDQSQLQNKFAVYLPHHAVVRNDKDTTKVRVVFDASCKGKNGVSLNDDLLIGPPLQSELRHVLMRWRRHPICLVADVVKMYRQVRVAAEDTDFQRILWRENGNSSIQDYKLLTVTFGTASAPYLAVKAMQQVAQDEGDEFPLAAERVMTDYYMDDLMTGCENVDTGLKIYNEMNSLLAKGGFQLQKWSSNSDYLLKIIEKDYLDKDRSETFNIKQDEIIKTLGLTCNRCLDSFQYAVKLLPLTEPITKRKELDGMT</sequence>
<organism evidence="2 3">
    <name type="scientific">Parnassius apollo</name>
    <name type="common">Apollo butterfly</name>
    <name type="synonym">Papilio apollo</name>
    <dbReference type="NCBI Taxonomy" id="110799"/>
    <lineage>
        <taxon>Eukaryota</taxon>
        <taxon>Metazoa</taxon>
        <taxon>Ecdysozoa</taxon>
        <taxon>Arthropoda</taxon>
        <taxon>Hexapoda</taxon>
        <taxon>Insecta</taxon>
        <taxon>Pterygota</taxon>
        <taxon>Neoptera</taxon>
        <taxon>Endopterygota</taxon>
        <taxon>Lepidoptera</taxon>
        <taxon>Glossata</taxon>
        <taxon>Ditrysia</taxon>
        <taxon>Papilionoidea</taxon>
        <taxon>Papilionidae</taxon>
        <taxon>Parnassiinae</taxon>
        <taxon>Parnassini</taxon>
        <taxon>Parnassius</taxon>
        <taxon>Parnassius</taxon>
    </lineage>
</organism>
<evidence type="ECO:0000313" key="3">
    <source>
        <dbReference type="Proteomes" id="UP000691718"/>
    </source>
</evidence>